<dbReference type="OrthoDB" id="7848332at2759"/>
<dbReference type="InterPro" id="IPR025799">
    <property type="entry name" value="Arg_MeTrfase"/>
</dbReference>
<keyword evidence="1 4" id="KW-0489">Methyltransferase</keyword>
<evidence type="ECO:0000256" key="1">
    <source>
        <dbReference type="ARBA" id="ARBA00022603"/>
    </source>
</evidence>
<evidence type="ECO:0000256" key="5">
    <source>
        <dbReference type="SAM" id="MobiDB-lite"/>
    </source>
</evidence>
<dbReference type="Gene3D" id="2.70.160.11">
    <property type="entry name" value="Hnrnp arginine n-methyltransferase1"/>
    <property type="match status" value="1"/>
</dbReference>
<evidence type="ECO:0000256" key="3">
    <source>
        <dbReference type="ARBA" id="ARBA00022691"/>
    </source>
</evidence>
<evidence type="ECO:0000256" key="6">
    <source>
        <dbReference type="SAM" id="Phobius"/>
    </source>
</evidence>
<evidence type="ECO:0000256" key="4">
    <source>
        <dbReference type="PROSITE-ProRule" id="PRU01015"/>
    </source>
</evidence>
<organism evidence="8 9">
    <name type="scientific">Streblomastix strix</name>
    <dbReference type="NCBI Taxonomy" id="222440"/>
    <lineage>
        <taxon>Eukaryota</taxon>
        <taxon>Metamonada</taxon>
        <taxon>Preaxostyla</taxon>
        <taxon>Oxymonadida</taxon>
        <taxon>Streblomastigidae</taxon>
        <taxon>Streblomastix</taxon>
    </lineage>
</organism>
<dbReference type="Gene3D" id="3.40.50.150">
    <property type="entry name" value="Vaccinia Virus protein VP39"/>
    <property type="match status" value="1"/>
</dbReference>
<feature type="region of interest" description="Disordered" evidence="5">
    <location>
        <begin position="297"/>
        <end position="369"/>
    </location>
</feature>
<dbReference type="Pfam" id="PF06325">
    <property type="entry name" value="PrmA"/>
    <property type="match status" value="1"/>
</dbReference>
<dbReference type="PROSITE" id="PS51678">
    <property type="entry name" value="SAM_MT_PRMT"/>
    <property type="match status" value="1"/>
</dbReference>
<comment type="caution">
    <text evidence="8">The sequence shown here is derived from an EMBL/GenBank/DDBJ whole genome shotgun (WGS) entry which is preliminary data.</text>
</comment>
<keyword evidence="6" id="KW-0472">Membrane</keyword>
<feature type="non-terminal residue" evidence="8">
    <location>
        <position position="1"/>
    </location>
</feature>
<reference evidence="8 9" key="1">
    <citation type="submission" date="2019-03" db="EMBL/GenBank/DDBJ databases">
        <title>Single cell metagenomics reveals metabolic interactions within the superorganism composed of flagellate Streblomastix strix and complex community of Bacteroidetes bacteria on its surface.</title>
        <authorList>
            <person name="Treitli S.C."/>
            <person name="Kolisko M."/>
            <person name="Husnik F."/>
            <person name="Keeling P."/>
            <person name="Hampl V."/>
        </authorList>
    </citation>
    <scope>NUCLEOTIDE SEQUENCE [LARGE SCALE GENOMIC DNA]</scope>
    <source>
        <strain evidence="8">ST1C</strain>
    </source>
</reference>
<dbReference type="FunFam" id="3.40.50.150:FF:000016">
    <property type="entry name" value="Protein arginine N-methyltransferase 6"/>
    <property type="match status" value="1"/>
</dbReference>
<dbReference type="InterPro" id="IPR029063">
    <property type="entry name" value="SAM-dependent_MTases_sf"/>
</dbReference>
<dbReference type="CDD" id="cd02440">
    <property type="entry name" value="AdoMet_MTases"/>
    <property type="match status" value="1"/>
</dbReference>
<dbReference type="PANTHER" id="PTHR11006">
    <property type="entry name" value="PROTEIN ARGININE N-METHYLTRANSFERASE"/>
    <property type="match status" value="1"/>
</dbReference>
<keyword evidence="2 4" id="KW-0808">Transferase</keyword>
<evidence type="ECO:0000313" key="9">
    <source>
        <dbReference type="Proteomes" id="UP000324800"/>
    </source>
</evidence>
<dbReference type="Pfam" id="PF22528">
    <property type="entry name" value="PRMT_C"/>
    <property type="match status" value="1"/>
</dbReference>
<dbReference type="GO" id="GO:0016274">
    <property type="term" value="F:protein-arginine N-methyltransferase activity"/>
    <property type="evidence" value="ECO:0007669"/>
    <property type="project" value="InterPro"/>
</dbReference>
<feature type="domain" description="Protein arginine N-methyltransferase" evidence="7">
    <location>
        <begin position="149"/>
        <end position="254"/>
    </location>
</feature>
<sequence>GTIDEQYFSSYAHLGIHQTMLKDIARTATYRDAILLAADEFKDRVVLDVGCGTGVLSHFCVRAGAKRVYAVDASDISEQAQLVVDSNKLNDKIIVIHGRVEEIEIPEQVDIIVSEWMGHCLLYESMLDAVLIARDKWLKKETGFLFPSHALLYMAPITNDDYHHEMLDFWKDVYGIDMTALVPYAEKCFLGQAEVACVEMQDILAKEELLREFDLKTETLESIRVLHKDFHYVSEQLADLCGFVLWFDVKFETPQMKLKKEKKVNGEQIVEVKEEINKENINKDEINKENINKEEEVNVNKEVNNEQEKVSEEKKEETVIEQKKDIQDKVDDTKKEEEKQDIEKKEEEQPIDKKEPEPEQSEAKPIEPPKHHLKYNQFVYIPGQSLSSSSGSPKSPMNNKYGTPFIIHFFIHIHFFFLINIFLIN</sequence>
<dbReference type="EMBL" id="SNRW01026214">
    <property type="protein sequence ID" value="KAA6360962.1"/>
    <property type="molecule type" value="Genomic_DNA"/>
</dbReference>
<gene>
    <name evidence="8" type="ORF">EZS28_043511</name>
</gene>
<dbReference type="AlphaFoldDB" id="A0A5J4TSU6"/>
<dbReference type="SUPFAM" id="SSF53335">
    <property type="entry name" value="S-adenosyl-L-methionine-dependent methyltransferases"/>
    <property type="match status" value="1"/>
</dbReference>
<evidence type="ECO:0000259" key="7">
    <source>
        <dbReference type="Pfam" id="PF22528"/>
    </source>
</evidence>
<evidence type="ECO:0000256" key="2">
    <source>
        <dbReference type="ARBA" id="ARBA00022679"/>
    </source>
</evidence>
<feature type="transmembrane region" description="Helical" evidence="6">
    <location>
        <begin position="405"/>
        <end position="424"/>
    </location>
</feature>
<keyword evidence="3 4" id="KW-0949">S-adenosyl-L-methionine</keyword>
<dbReference type="InterPro" id="IPR055135">
    <property type="entry name" value="PRMT_dom"/>
</dbReference>
<keyword evidence="6" id="KW-0812">Transmembrane</keyword>
<keyword evidence="6" id="KW-1133">Transmembrane helix</keyword>
<dbReference type="Proteomes" id="UP000324800">
    <property type="component" value="Unassembled WGS sequence"/>
</dbReference>
<evidence type="ECO:0000313" key="8">
    <source>
        <dbReference type="EMBL" id="KAA6360962.1"/>
    </source>
</evidence>
<protein>
    <recommendedName>
        <fullName evidence="7">Protein arginine N-methyltransferase domain-containing protein</fullName>
    </recommendedName>
</protein>
<dbReference type="GO" id="GO:0032259">
    <property type="term" value="P:methylation"/>
    <property type="evidence" value="ECO:0007669"/>
    <property type="project" value="UniProtKB-KW"/>
</dbReference>
<dbReference type="PANTHER" id="PTHR11006:SF73">
    <property type="entry name" value="PROTEIN ARGININE N-METHYLTRANSFERASE 6"/>
    <property type="match status" value="1"/>
</dbReference>
<proteinExistence type="predicted"/>
<dbReference type="GO" id="GO:0042054">
    <property type="term" value="F:histone methyltransferase activity"/>
    <property type="evidence" value="ECO:0007669"/>
    <property type="project" value="TreeGrafter"/>
</dbReference>
<feature type="non-terminal residue" evidence="8">
    <location>
        <position position="425"/>
    </location>
</feature>
<accession>A0A5J4TSU6</accession>
<name>A0A5J4TSU6_9EUKA</name>